<dbReference type="Proteomes" id="UP000432694">
    <property type="component" value="Unassembled WGS sequence"/>
</dbReference>
<evidence type="ECO:0000313" key="1">
    <source>
        <dbReference type="EMBL" id="MQQ03077.1"/>
    </source>
</evidence>
<organism evidence="1 2">
    <name type="scientific">Streptococcus mitis</name>
    <dbReference type="NCBI Taxonomy" id="28037"/>
    <lineage>
        <taxon>Bacteria</taxon>
        <taxon>Bacillati</taxon>
        <taxon>Bacillota</taxon>
        <taxon>Bacilli</taxon>
        <taxon>Lactobacillales</taxon>
        <taxon>Streptococcaceae</taxon>
        <taxon>Streptococcus</taxon>
        <taxon>Streptococcus mitis group</taxon>
    </lineage>
</organism>
<gene>
    <name evidence="1" type="ORF">GEZ98_09450</name>
</gene>
<accession>A0A7X1UTN0</accession>
<protein>
    <submittedName>
        <fullName evidence="1">Uncharacterized protein</fullName>
    </submittedName>
</protein>
<evidence type="ECO:0000313" key="2">
    <source>
        <dbReference type="Proteomes" id="UP000432694"/>
    </source>
</evidence>
<dbReference type="EMBL" id="WIJB01000012">
    <property type="protein sequence ID" value="MQQ03077.1"/>
    <property type="molecule type" value="Genomic_DNA"/>
</dbReference>
<name>A0A7X1UTN0_STRMT</name>
<dbReference type="AlphaFoldDB" id="A0A7X1UTN0"/>
<proteinExistence type="predicted"/>
<reference evidence="1 2" key="1">
    <citation type="submission" date="2019-10" db="EMBL/GenBank/DDBJ databases">
        <title>Streptococcus mitis of the oral and urogenital tracts.</title>
        <authorList>
            <person name="Price T."/>
            <person name="Mores C.R."/>
            <person name="Putonti C."/>
            <person name="Wolfe A.J."/>
        </authorList>
    </citation>
    <scope>NUCLEOTIDE SEQUENCE [LARGE SCALE GENOMIC DNA]</scope>
    <source>
        <strain evidence="1 2">SM50</strain>
    </source>
</reference>
<sequence length="231" mass="26214">MKVNVEVPKYNREQILRNIEESKLARESSGFKDFATRERYLEKVFNKLTPEERELIFNISKNAPKVEYQPDYSFDSVLSMSKNNRPNVEYVYTPEYIKAHKQQFENGAIKFQKFTPEEGGYNNGAVGNEKDHVAFVMPREAGETLIKVTKGDPELLEDILGLHRGDLGSSPVAIEIPPESIKNPRIPSGNEESAFDDFWKPGGQTFPGNMPEAVIDEVPWGEFTIRKLGGD</sequence>
<comment type="caution">
    <text evidence="1">The sequence shown here is derived from an EMBL/GenBank/DDBJ whole genome shotgun (WGS) entry which is preliminary data.</text>
</comment>